<sequence length="1023" mass="110632">MRTRSQMMSPGGFVSLDDHNVARPTRSTRSNSQQSAAAEEQPAPRPKATRAKKASSTTTKKAPSKKKASTKKRTTRRTTRKIGQSDSEETEQHQTEENENAEPTASQAEPSSQENGSTEVGQNSNPIESESLPNNTQSAPAREPPQTSQGPSAASEVSSSPEPPLFERSRTMSAGFGSSEAVTVPSELLEEPATTAPMDLQSDEVPAVPFVGSPGGAEGDIKMCDTGSILFAGLEIEPLPPAGSTFPPFGTGPRPTNQRRAVDVLSPVPEHLGSGESNGLATDSLQQGSVSAPGGLGHGTSSSKRAGLMYSTDKKRRRPTNEDDNDKNDGEPVTPAANKRRNLGFPGSTPFSHASPLPRRVTANITPFSERLRRRNAESQGRIYRTSLRISQYLAQEDADRLASEKTPVPGEDISMTEPFPSFEDNELLHEQDAQEPKSEPEPTQQPTTPDRPASSWRIRGLLNSVPRRLSRLIPTFGRTPERNENQVPAEPSTEPLNRTQPRAFVPSNRTVSPTPKTKGSTQQPQRDLSFSLFPATIDRSRYLDDKPKATPKSVQQTPAEAPSKVPEPPADTSNPKDSGESIAEASKTRGRNPVSGEPSTSTPSHKKRKRAPSPDVIPNPPGCSYGMYEDYFVISDDDEDEDEEPALPQTEPKKQDVKGKSAIRNVLRSERPASKKVRFDASPQDTPSKLRMKPRATDPYTGQHFVGMDLSGESSNSSSSLPPTHVSQAEQSTVYPDLRSRPGFVPNRDGTFETPYSDTSSDVSEEDTPAPGFVPNRDGTFETPYSDTSSEASEDEATPDFVPNRAGTFETPYSDSPSEPSTSAPESVPDTQTTSPIEAPSQPHITESTSSDETRATPQQALVPPTTPAKVEDDALARVRSQAEKYKPKTPSGLRTASRYSSPLTLATSPDPVSVPIATPSTVPGPVASPERASSPEDFGDDQFARDAQWLYENCPTGDLSELAWPEAESYEDMGFSAEAVRIANEMWDPSVVDHAYDNIWTPGLEAFRREMETGLSHAALA</sequence>
<dbReference type="Proteomes" id="UP000249057">
    <property type="component" value="Unassembled WGS sequence"/>
</dbReference>
<dbReference type="EMBL" id="KZ825319">
    <property type="protein sequence ID" value="RAH49216.1"/>
    <property type="molecule type" value="Genomic_DNA"/>
</dbReference>
<reference evidence="1" key="1">
    <citation type="submission" date="2018-02" db="EMBL/GenBank/DDBJ databases">
        <title>The genomes of Aspergillus section Nigri reveals drivers in fungal speciation.</title>
        <authorList>
            <consortium name="DOE Joint Genome Institute"/>
            <person name="Vesth T.C."/>
            <person name="Nybo J."/>
            <person name="Theobald S."/>
            <person name="Brandl J."/>
            <person name="Frisvad J.C."/>
            <person name="Nielsen K.F."/>
            <person name="Lyhne E.K."/>
            <person name="Kogle M.E."/>
            <person name="Kuo A."/>
            <person name="Riley R."/>
            <person name="Clum A."/>
            <person name="Nolan M."/>
            <person name="Lipzen A."/>
            <person name="Salamov A."/>
            <person name="Henrissat B."/>
            <person name="Wiebenga A."/>
            <person name="De vries R.P."/>
            <person name="Grigoriev I.V."/>
            <person name="Mortensen U.H."/>
            <person name="Andersen M.R."/>
            <person name="Baker S.E."/>
        </authorList>
    </citation>
    <scope>NUCLEOTIDE SEQUENCE</scope>
    <source>
        <strain evidence="1">CBS 621.78</strain>
    </source>
</reference>
<organism evidence="1 2">
    <name type="scientific">Aspergillus brunneoviolaceus CBS 621.78</name>
    <dbReference type="NCBI Taxonomy" id="1450534"/>
    <lineage>
        <taxon>Eukaryota</taxon>
        <taxon>Fungi</taxon>
        <taxon>Dikarya</taxon>
        <taxon>Ascomycota</taxon>
        <taxon>Pezizomycotina</taxon>
        <taxon>Eurotiomycetes</taxon>
        <taxon>Eurotiomycetidae</taxon>
        <taxon>Eurotiales</taxon>
        <taxon>Aspergillaceae</taxon>
        <taxon>Aspergillus</taxon>
        <taxon>Aspergillus subgen. Circumdati</taxon>
    </lineage>
</organism>
<protein>
    <submittedName>
        <fullName evidence="1">Uncharacterized protein</fullName>
    </submittedName>
</protein>
<evidence type="ECO:0000313" key="1">
    <source>
        <dbReference type="EMBL" id="RAH49216.1"/>
    </source>
</evidence>
<accession>A0ACD1GJF7</accession>
<evidence type="ECO:0000313" key="2">
    <source>
        <dbReference type="Proteomes" id="UP000249057"/>
    </source>
</evidence>
<name>A0ACD1GJF7_9EURO</name>
<gene>
    <name evidence="1" type="ORF">BO95DRAFT_460251</name>
</gene>
<proteinExistence type="predicted"/>
<keyword evidence="2" id="KW-1185">Reference proteome</keyword>